<evidence type="ECO:0000259" key="4">
    <source>
        <dbReference type="PROSITE" id="PS50893"/>
    </source>
</evidence>
<evidence type="ECO:0000256" key="1">
    <source>
        <dbReference type="ARBA" id="ARBA00022448"/>
    </source>
</evidence>
<keyword evidence="1" id="KW-0813">Transport</keyword>
<dbReference type="GO" id="GO:0005524">
    <property type="term" value="F:ATP binding"/>
    <property type="evidence" value="ECO:0007669"/>
    <property type="project" value="UniProtKB-KW"/>
</dbReference>
<accession>A0A8X8IHG1</accession>
<name>A0A8X8IHG1_9BACT</name>
<proteinExistence type="predicted"/>
<dbReference type="PROSITE" id="PS00211">
    <property type="entry name" value="ABC_TRANSPORTER_1"/>
    <property type="match status" value="1"/>
</dbReference>
<dbReference type="InterPro" id="IPR003439">
    <property type="entry name" value="ABC_transporter-like_ATP-bd"/>
</dbReference>
<organism evidence="5 6">
    <name type="scientific">Hydrobacter penzbergensis</name>
    <dbReference type="NCBI Taxonomy" id="1235997"/>
    <lineage>
        <taxon>Bacteria</taxon>
        <taxon>Pseudomonadati</taxon>
        <taxon>Bacteroidota</taxon>
        <taxon>Chitinophagia</taxon>
        <taxon>Chitinophagales</taxon>
        <taxon>Chitinophagaceae</taxon>
        <taxon>Hydrobacter</taxon>
    </lineage>
</organism>
<dbReference type="Pfam" id="PF00005">
    <property type="entry name" value="ABC_tran"/>
    <property type="match status" value="1"/>
</dbReference>
<protein>
    <submittedName>
        <fullName evidence="5">ABC-2 type transport system ATP-binding protein</fullName>
    </submittedName>
</protein>
<dbReference type="Gene3D" id="3.40.50.300">
    <property type="entry name" value="P-loop containing nucleotide triphosphate hydrolases"/>
    <property type="match status" value="1"/>
</dbReference>
<dbReference type="EMBL" id="FNNO01000008">
    <property type="protein sequence ID" value="SDX00052.1"/>
    <property type="molecule type" value="Genomic_DNA"/>
</dbReference>
<evidence type="ECO:0000313" key="5">
    <source>
        <dbReference type="EMBL" id="SDX00052.1"/>
    </source>
</evidence>
<dbReference type="InterPro" id="IPR017871">
    <property type="entry name" value="ABC_transporter-like_CS"/>
</dbReference>
<reference evidence="5 6" key="1">
    <citation type="submission" date="2016-10" db="EMBL/GenBank/DDBJ databases">
        <authorList>
            <person name="Varghese N."/>
            <person name="Submissions S."/>
        </authorList>
    </citation>
    <scope>NUCLEOTIDE SEQUENCE [LARGE SCALE GENOMIC DNA]</scope>
    <source>
        <strain evidence="5 6">DSM 25353</strain>
    </source>
</reference>
<comment type="caution">
    <text evidence="5">The sequence shown here is derived from an EMBL/GenBank/DDBJ whole genome shotgun (WGS) entry which is preliminary data.</text>
</comment>
<dbReference type="PANTHER" id="PTHR42939:SF1">
    <property type="entry name" value="ABC TRANSPORTER ATP-BINDING PROTEIN ALBC-RELATED"/>
    <property type="match status" value="1"/>
</dbReference>
<dbReference type="PANTHER" id="PTHR42939">
    <property type="entry name" value="ABC TRANSPORTER ATP-BINDING PROTEIN ALBC-RELATED"/>
    <property type="match status" value="1"/>
</dbReference>
<gene>
    <name evidence="5" type="ORF">SAMN05444410_1082</name>
</gene>
<evidence type="ECO:0000256" key="2">
    <source>
        <dbReference type="ARBA" id="ARBA00022741"/>
    </source>
</evidence>
<dbReference type="Proteomes" id="UP000198711">
    <property type="component" value="Unassembled WGS sequence"/>
</dbReference>
<sequence>MLEILNIKKGFHSELLLNIPYIKLEGGVYWLEGVNGSGKTTLFKMIAGLLPFEGDVKIDGISLKKQPVTYRQRISLAETEPLFPRFLTGIELIHFYYSVRKVQPKEVNPLLELYAMNSFINDTVGTYSAGMIKKLSLVLALIGNPSWIILDEPFITLDAVSCRLTLSLFAERCQNFNTNFFISSHQDLHSAAYDPGTRLCIRDQNLAFE</sequence>
<feature type="domain" description="ABC transporter" evidence="4">
    <location>
        <begin position="2"/>
        <end position="209"/>
    </location>
</feature>
<keyword evidence="3 5" id="KW-0067">ATP-binding</keyword>
<dbReference type="PROSITE" id="PS50893">
    <property type="entry name" value="ABC_TRANSPORTER_2"/>
    <property type="match status" value="1"/>
</dbReference>
<keyword evidence="2" id="KW-0547">Nucleotide-binding</keyword>
<dbReference type="InterPro" id="IPR051782">
    <property type="entry name" value="ABC_Transporter_VariousFunc"/>
</dbReference>
<keyword evidence="6" id="KW-1185">Reference proteome</keyword>
<evidence type="ECO:0000256" key="3">
    <source>
        <dbReference type="ARBA" id="ARBA00022840"/>
    </source>
</evidence>
<dbReference type="RefSeq" id="WP_092723838.1">
    <property type="nucleotide sequence ID" value="NZ_FNNO01000008.1"/>
</dbReference>
<dbReference type="AlphaFoldDB" id="A0A8X8IHG1"/>
<dbReference type="SUPFAM" id="SSF52540">
    <property type="entry name" value="P-loop containing nucleoside triphosphate hydrolases"/>
    <property type="match status" value="1"/>
</dbReference>
<dbReference type="GO" id="GO:0016887">
    <property type="term" value="F:ATP hydrolysis activity"/>
    <property type="evidence" value="ECO:0007669"/>
    <property type="project" value="InterPro"/>
</dbReference>
<evidence type="ECO:0000313" key="6">
    <source>
        <dbReference type="Proteomes" id="UP000198711"/>
    </source>
</evidence>
<dbReference type="InterPro" id="IPR027417">
    <property type="entry name" value="P-loop_NTPase"/>
</dbReference>